<sequence>MTPDATTPPDSDDPAAAARSTSPAGGGRTGGTDGAKSSKFRPPLPGAGAPVPQSGKQLGTGAGIGDLGKAAPGTGDSAADAALMQGFGGGKANTTANRGGAQSTNG</sequence>
<feature type="compositionally biased region" description="Low complexity" evidence="1">
    <location>
        <begin position="1"/>
        <end position="23"/>
    </location>
</feature>
<evidence type="ECO:0000313" key="3">
    <source>
        <dbReference type="Proteomes" id="UP000186040"/>
    </source>
</evidence>
<reference evidence="2 3" key="1">
    <citation type="submission" date="2016-10" db="EMBL/GenBank/DDBJ databases">
        <title>The Draft Genome Sequence of Actinokineospora bangkokensis 44EHWT reveals the biosynthetic pathway of antifungal compounds Thailandins with unusual extender unit butylmalonyl-CoA.</title>
        <authorList>
            <person name="Greule A."/>
            <person name="Intra B."/>
            <person name="Flemming S."/>
            <person name="Rommel M.G."/>
            <person name="Panbangred W."/>
            <person name="Bechthold A."/>
        </authorList>
    </citation>
    <scope>NUCLEOTIDE SEQUENCE [LARGE SCALE GENOMIC DNA]</scope>
    <source>
        <strain evidence="2 3">44EHW</strain>
    </source>
</reference>
<dbReference type="Proteomes" id="UP000186040">
    <property type="component" value="Unassembled WGS sequence"/>
</dbReference>
<organism evidence="2 3">
    <name type="scientific">Actinokineospora bangkokensis</name>
    <dbReference type="NCBI Taxonomy" id="1193682"/>
    <lineage>
        <taxon>Bacteria</taxon>
        <taxon>Bacillati</taxon>
        <taxon>Actinomycetota</taxon>
        <taxon>Actinomycetes</taxon>
        <taxon>Pseudonocardiales</taxon>
        <taxon>Pseudonocardiaceae</taxon>
        <taxon>Actinokineospora</taxon>
    </lineage>
</organism>
<gene>
    <name evidence="2" type="ORF">BJP25_23620</name>
</gene>
<comment type="caution">
    <text evidence="2">The sequence shown here is derived from an EMBL/GenBank/DDBJ whole genome shotgun (WGS) entry which is preliminary data.</text>
</comment>
<dbReference type="STRING" id="1193682.BJP25_23620"/>
<feature type="compositionally biased region" description="Gly residues" evidence="1">
    <location>
        <begin position="24"/>
        <end position="33"/>
    </location>
</feature>
<feature type="compositionally biased region" description="Polar residues" evidence="1">
    <location>
        <begin position="92"/>
        <end position="106"/>
    </location>
</feature>
<keyword evidence="3" id="KW-1185">Reference proteome</keyword>
<accession>A0A1Q9LIF6</accession>
<dbReference type="EMBL" id="MKQR01000018">
    <property type="protein sequence ID" value="OLR91832.1"/>
    <property type="molecule type" value="Genomic_DNA"/>
</dbReference>
<name>A0A1Q9LIF6_9PSEU</name>
<evidence type="ECO:0000256" key="1">
    <source>
        <dbReference type="SAM" id="MobiDB-lite"/>
    </source>
</evidence>
<dbReference type="AlphaFoldDB" id="A0A1Q9LIF6"/>
<evidence type="ECO:0000313" key="2">
    <source>
        <dbReference type="EMBL" id="OLR91832.1"/>
    </source>
</evidence>
<dbReference type="RefSeq" id="WP_075976237.1">
    <property type="nucleotide sequence ID" value="NZ_MKQR01000018.1"/>
</dbReference>
<feature type="region of interest" description="Disordered" evidence="1">
    <location>
        <begin position="1"/>
        <end position="106"/>
    </location>
</feature>
<protein>
    <submittedName>
        <fullName evidence="2">Uncharacterized protein</fullName>
    </submittedName>
</protein>
<proteinExistence type="predicted"/>